<evidence type="ECO:0000313" key="2">
    <source>
        <dbReference type="Proteomes" id="UP001264980"/>
    </source>
</evidence>
<comment type="caution">
    <text evidence="1">The sequence shown here is derived from an EMBL/GenBank/DDBJ whole genome shotgun (WGS) entry which is preliminary data.</text>
</comment>
<protein>
    <submittedName>
        <fullName evidence="1">Uncharacterized protein</fullName>
    </submittedName>
</protein>
<keyword evidence="2" id="KW-1185">Reference proteome</keyword>
<name>A0ABU1R5I8_9BACT</name>
<reference evidence="1 2" key="1">
    <citation type="submission" date="2023-07" db="EMBL/GenBank/DDBJ databases">
        <title>Sorghum-associated microbial communities from plants grown in Nebraska, USA.</title>
        <authorList>
            <person name="Schachtman D."/>
        </authorList>
    </citation>
    <scope>NUCLEOTIDE SEQUENCE [LARGE SCALE GENOMIC DNA]</scope>
    <source>
        <strain evidence="1 2">BE57</strain>
    </source>
</reference>
<evidence type="ECO:0000313" key="1">
    <source>
        <dbReference type="EMBL" id="MDR6808668.1"/>
    </source>
</evidence>
<proteinExistence type="predicted"/>
<sequence>MKISKAIRAAAAINSSLPRLLRYVMVKTLEALLKLAGAP</sequence>
<organism evidence="1 2">
    <name type="scientific">Dyadobacter fermentans</name>
    <dbReference type="NCBI Taxonomy" id="94254"/>
    <lineage>
        <taxon>Bacteria</taxon>
        <taxon>Pseudomonadati</taxon>
        <taxon>Bacteroidota</taxon>
        <taxon>Cytophagia</taxon>
        <taxon>Cytophagales</taxon>
        <taxon>Spirosomataceae</taxon>
        <taxon>Dyadobacter</taxon>
    </lineage>
</organism>
<dbReference type="EMBL" id="JAVDTI010000007">
    <property type="protein sequence ID" value="MDR6808668.1"/>
    <property type="molecule type" value="Genomic_DNA"/>
</dbReference>
<gene>
    <name evidence="1" type="ORF">J2W84_005732</name>
</gene>
<dbReference type="Proteomes" id="UP001264980">
    <property type="component" value="Unassembled WGS sequence"/>
</dbReference>
<accession>A0ABU1R5I8</accession>